<dbReference type="GO" id="GO:0032259">
    <property type="term" value="P:methylation"/>
    <property type="evidence" value="ECO:0007669"/>
    <property type="project" value="UniProtKB-KW"/>
</dbReference>
<evidence type="ECO:0000256" key="8">
    <source>
        <dbReference type="ARBA" id="ARBA00049348"/>
    </source>
</evidence>
<comment type="caution">
    <text evidence="10">The sequence shown here is derived from an EMBL/GenBank/DDBJ whole genome shotgun (WGS) entry which is preliminary data.</text>
</comment>
<dbReference type="NCBIfam" id="TIGR00589">
    <property type="entry name" value="ogt"/>
    <property type="match status" value="1"/>
</dbReference>
<dbReference type="PANTHER" id="PTHR10815">
    <property type="entry name" value="METHYLATED-DNA--PROTEIN-CYSTEINE METHYLTRANSFERASE"/>
    <property type="match status" value="1"/>
</dbReference>
<keyword evidence="4 10" id="KW-0489">Methyltransferase</keyword>
<dbReference type="InterPro" id="IPR014048">
    <property type="entry name" value="MethylDNA_cys_MeTrfase_DNA-bd"/>
</dbReference>
<dbReference type="Proteomes" id="UP000178367">
    <property type="component" value="Unassembled WGS sequence"/>
</dbReference>
<accession>A0A1F5SHQ9</accession>
<evidence type="ECO:0000256" key="5">
    <source>
        <dbReference type="ARBA" id="ARBA00022679"/>
    </source>
</evidence>
<dbReference type="InterPro" id="IPR036388">
    <property type="entry name" value="WH-like_DNA-bd_sf"/>
</dbReference>
<sequence>MKLTEFELKVLNKLKHVPRGRVTTYGALARSVGRPGAARAVGNALNKNPDAPITPCHRVVYSDGRLGGYAGGAEKKIGLLKGEGVGVKNGRIVDFKKIFYRF</sequence>
<dbReference type="InterPro" id="IPR036217">
    <property type="entry name" value="MethylDNA_cys_MeTrfase_DNAb"/>
</dbReference>
<dbReference type="FunFam" id="1.10.10.10:FF:000214">
    <property type="entry name" value="Methylated-DNA--protein-cysteine methyltransferase"/>
    <property type="match status" value="1"/>
</dbReference>
<evidence type="ECO:0000256" key="6">
    <source>
        <dbReference type="ARBA" id="ARBA00022763"/>
    </source>
</evidence>
<dbReference type="EMBL" id="MFGB01000016">
    <property type="protein sequence ID" value="OGF26258.1"/>
    <property type="molecule type" value="Genomic_DNA"/>
</dbReference>
<organism evidence="10 11">
    <name type="scientific">Candidatus Falkowbacteria bacterium RIFOXYA2_FULL_47_19</name>
    <dbReference type="NCBI Taxonomy" id="1797994"/>
    <lineage>
        <taxon>Bacteria</taxon>
        <taxon>Candidatus Falkowiibacteriota</taxon>
    </lineage>
</organism>
<dbReference type="PANTHER" id="PTHR10815:SF13">
    <property type="entry name" value="METHYLATED-DNA--PROTEIN-CYSTEINE METHYLTRANSFERASE"/>
    <property type="match status" value="1"/>
</dbReference>
<dbReference type="AlphaFoldDB" id="A0A1F5SHQ9"/>
<protein>
    <recommendedName>
        <fullName evidence="3">methylated-DNA--[protein]-cysteine S-methyltransferase</fullName>
        <ecNumber evidence="3">2.1.1.63</ecNumber>
    </recommendedName>
</protein>
<keyword evidence="7" id="KW-0234">DNA repair</keyword>
<reference evidence="10 11" key="1">
    <citation type="journal article" date="2016" name="Nat. Commun.">
        <title>Thousands of microbial genomes shed light on interconnected biogeochemical processes in an aquifer system.</title>
        <authorList>
            <person name="Anantharaman K."/>
            <person name="Brown C.T."/>
            <person name="Hug L.A."/>
            <person name="Sharon I."/>
            <person name="Castelle C.J."/>
            <person name="Probst A.J."/>
            <person name="Thomas B.C."/>
            <person name="Singh A."/>
            <person name="Wilkins M.J."/>
            <person name="Karaoz U."/>
            <person name="Brodie E.L."/>
            <person name="Williams K.H."/>
            <person name="Hubbard S.S."/>
            <person name="Banfield J.F."/>
        </authorList>
    </citation>
    <scope>NUCLEOTIDE SEQUENCE [LARGE SCALE GENOMIC DNA]</scope>
</reference>
<name>A0A1F5SHQ9_9BACT</name>
<dbReference type="STRING" id="1797994.A2227_03155"/>
<evidence type="ECO:0000256" key="4">
    <source>
        <dbReference type="ARBA" id="ARBA00022603"/>
    </source>
</evidence>
<gene>
    <name evidence="10" type="ORF">A2227_03155</name>
</gene>
<keyword evidence="5 10" id="KW-0808">Transferase</keyword>
<evidence type="ECO:0000259" key="9">
    <source>
        <dbReference type="Pfam" id="PF01035"/>
    </source>
</evidence>
<evidence type="ECO:0000256" key="1">
    <source>
        <dbReference type="ARBA" id="ARBA00001286"/>
    </source>
</evidence>
<dbReference type="CDD" id="cd06445">
    <property type="entry name" value="ATase"/>
    <property type="match status" value="1"/>
</dbReference>
<comment type="catalytic activity">
    <reaction evidence="1">
        <text>a 4-O-methyl-thymidine in DNA + L-cysteinyl-[protein] = a thymidine in DNA + S-methyl-L-cysteinyl-[protein]</text>
        <dbReference type="Rhea" id="RHEA:53428"/>
        <dbReference type="Rhea" id="RHEA-COMP:10131"/>
        <dbReference type="Rhea" id="RHEA-COMP:10132"/>
        <dbReference type="Rhea" id="RHEA-COMP:13555"/>
        <dbReference type="Rhea" id="RHEA-COMP:13556"/>
        <dbReference type="ChEBI" id="CHEBI:29950"/>
        <dbReference type="ChEBI" id="CHEBI:82612"/>
        <dbReference type="ChEBI" id="CHEBI:137386"/>
        <dbReference type="ChEBI" id="CHEBI:137387"/>
        <dbReference type="EC" id="2.1.1.63"/>
    </reaction>
</comment>
<feature type="domain" description="Methylated-DNA-[protein]-cysteine S-methyltransferase DNA binding" evidence="9">
    <location>
        <begin position="5"/>
        <end position="85"/>
    </location>
</feature>
<dbReference type="Pfam" id="PF01035">
    <property type="entry name" value="DNA_binding_1"/>
    <property type="match status" value="1"/>
</dbReference>
<proteinExistence type="inferred from homology"/>
<dbReference type="SUPFAM" id="SSF46767">
    <property type="entry name" value="Methylated DNA-protein cysteine methyltransferase, C-terminal domain"/>
    <property type="match status" value="1"/>
</dbReference>
<keyword evidence="6" id="KW-0227">DNA damage</keyword>
<evidence type="ECO:0000256" key="3">
    <source>
        <dbReference type="ARBA" id="ARBA00011918"/>
    </source>
</evidence>
<comment type="catalytic activity">
    <reaction evidence="8">
        <text>a 6-O-methyl-2'-deoxyguanosine in DNA + L-cysteinyl-[protein] = S-methyl-L-cysteinyl-[protein] + a 2'-deoxyguanosine in DNA</text>
        <dbReference type="Rhea" id="RHEA:24000"/>
        <dbReference type="Rhea" id="RHEA-COMP:10131"/>
        <dbReference type="Rhea" id="RHEA-COMP:10132"/>
        <dbReference type="Rhea" id="RHEA-COMP:11367"/>
        <dbReference type="Rhea" id="RHEA-COMP:11368"/>
        <dbReference type="ChEBI" id="CHEBI:29950"/>
        <dbReference type="ChEBI" id="CHEBI:82612"/>
        <dbReference type="ChEBI" id="CHEBI:85445"/>
        <dbReference type="ChEBI" id="CHEBI:85448"/>
        <dbReference type="EC" id="2.1.1.63"/>
    </reaction>
</comment>
<comment type="similarity">
    <text evidence="2">Belongs to the MGMT family.</text>
</comment>
<evidence type="ECO:0000313" key="11">
    <source>
        <dbReference type="Proteomes" id="UP000178367"/>
    </source>
</evidence>
<dbReference type="GO" id="GO:0006281">
    <property type="term" value="P:DNA repair"/>
    <property type="evidence" value="ECO:0007669"/>
    <property type="project" value="UniProtKB-KW"/>
</dbReference>
<dbReference type="GO" id="GO:0003908">
    <property type="term" value="F:methylated-DNA-[protein]-cysteine S-methyltransferase activity"/>
    <property type="evidence" value="ECO:0007669"/>
    <property type="project" value="UniProtKB-EC"/>
</dbReference>
<dbReference type="EC" id="2.1.1.63" evidence="3"/>
<dbReference type="Gene3D" id="1.10.10.10">
    <property type="entry name" value="Winged helix-like DNA-binding domain superfamily/Winged helix DNA-binding domain"/>
    <property type="match status" value="1"/>
</dbReference>
<evidence type="ECO:0000256" key="7">
    <source>
        <dbReference type="ARBA" id="ARBA00023204"/>
    </source>
</evidence>
<evidence type="ECO:0000256" key="2">
    <source>
        <dbReference type="ARBA" id="ARBA00008711"/>
    </source>
</evidence>
<evidence type="ECO:0000313" key="10">
    <source>
        <dbReference type="EMBL" id="OGF26258.1"/>
    </source>
</evidence>